<dbReference type="EMBL" id="JARIHO010000034">
    <property type="protein sequence ID" value="KAJ7333488.1"/>
    <property type="molecule type" value="Genomic_DNA"/>
</dbReference>
<comment type="caution">
    <text evidence="1">The sequence shown here is derived from an EMBL/GenBank/DDBJ whole genome shotgun (WGS) entry which is preliminary data.</text>
</comment>
<evidence type="ECO:0000313" key="1">
    <source>
        <dbReference type="EMBL" id="KAJ7333488.1"/>
    </source>
</evidence>
<keyword evidence="2" id="KW-1185">Reference proteome</keyword>
<gene>
    <name evidence="1" type="ORF">DFH08DRAFT_881327</name>
</gene>
<sequence>MNILSFCTAHTRSSSTKNKDLSSAKCRPAACVRSLTVARLGIWDSSMPSERWWRVLRTAGSVSLIDEVGDLAVFCVEMPVDFVHTSLYVGSNTTHSTWSCWCNLLREVHDIGEWTTGRSAGVRIGAARATAGGRHVVVRVKEVLIVTTQLSVCSTAPPNHHLSPHSVGIDVNFQLPRIRRGADIDRGKRCAGYRGHSRMGGLE</sequence>
<dbReference type="Proteomes" id="UP001218218">
    <property type="component" value="Unassembled WGS sequence"/>
</dbReference>
<name>A0AAD6ZPQ1_9AGAR</name>
<proteinExistence type="predicted"/>
<accession>A0AAD6ZPQ1</accession>
<reference evidence="1" key="1">
    <citation type="submission" date="2023-03" db="EMBL/GenBank/DDBJ databases">
        <title>Massive genome expansion in bonnet fungi (Mycena s.s.) driven by repeated elements and novel gene families across ecological guilds.</title>
        <authorList>
            <consortium name="Lawrence Berkeley National Laboratory"/>
            <person name="Harder C.B."/>
            <person name="Miyauchi S."/>
            <person name="Viragh M."/>
            <person name="Kuo A."/>
            <person name="Thoen E."/>
            <person name="Andreopoulos B."/>
            <person name="Lu D."/>
            <person name="Skrede I."/>
            <person name="Drula E."/>
            <person name="Henrissat B."/>
            <person name="Morin E."/>
            <person name="Kohler A."/>
            <person name="Barry K."/>
            <person name="LaButti K."/>
            <person name="Morin E."/>
            <person name="Salamov A."/>
            <person name="Lipzen A."/>
            <person name="Mereny Z."/>
            <person name="Hegedus B."/>
            <person name="Baldrian P."/>
            <person name="Stursova M."/>
            <person name="Weitz H."/>
            <person name="Taylor A."/>
            <person name="Grigoriev I.V."/>
            <person name="Nagy L.G."/>
            <person name="Martin F."/>
            <person name="Kauserud H."/>
        </authorList>
    </citation>
    <scope>NUCLEOTIDE SEQUENCE</scope>
    <source>
        <strain evidence="1">CBHHK002</strain>
    </source>
</reference>
<protein>
    <submittedName>
        <fullName evidence="1">Uncharacterized protein</fullName>
    </submittedName>
</protein>
<evidence type="ECO:0000313" key="2">
    <source>
        <dbReference type="Proteomes" id="UP001218218"/>
    </source>
</evidence>
<dbReference type="AlphaFoldDB" id="A0AAD6ZPQ1"/>
<organism evidence="1 2">
    <name type="scientific">Mycena albidolilacea</name>
    <dbReference type="NCBI Taxonomy" id="1033008"/>
    <lineage>
        <taxon>Eukaryota</taxon>
        <taxon>Fungi</taxon>
        <taxon>Dikarya</taxon>
        <taxon>Basidiomycota</taxon>
        <taxon>Agaricomycotina</taxon>
        <taxon>Agaricomycetes</taxon>
        <taxon>Agaricomycetidae</taxon>
        <taxon>Agaricales</taxon>
        <taxon>Marasmiineae</taxon>
        <taxon>Mycenaceae</taxon>
        <taxon>Mycena</taxon>
    </lineage>
</organism>
<feature type="non-terminal residue" evidence="1">
    <location>
        <position position="1"/>
    </location>
</feature>